<evidence type="ECO:0008006" key="4">
    <source>
        <dbReference type="Google" id="ProtNLM"/>
    </source>
</evidence>
<accession>A0A1L6ZJY7</accession>
<organism evidence="2 3">
    <name type="scientific">Bacillus safensis</name>
    <dbReference type="NCBI Taxonomy" id="561879"/>
    <lineage>
        <taxon>Bacteria</taxon>
        <taxon>Bacillati</taxon>
        <taxon>Bacillota</taxon>
        <taxon>Bacilli</taxon>
        <taxon>Bacillales</taxon>
        <taxon>Bacillaceae</taxon>
        <taxon>Bacillus</taxon>
    </lineage>
</organism>
<feature type="transmembrane region" description="Helical" evidence="1">
    <location>
        <begin position="71"/>
        <end position="91"/>
    </location>
</feature>
<protein>
    <recommendedName>
        <fullName evidence="4">DUF4181 domain-containing protein</fullName>
    </recommendedName>
</protein>
<dbReference type="EMBL" id="CP015607">
    <property type="protein sequence ID" value="APT46804.1"/>
    <property type="molecule type" value="Genomic_DNA"/>
</dbReference>
<gene>
    <name evidence="2" type="ORF">BSA145_13640</name>
</gene>
<feature type="transmembrane region" description="Helical" evidence="1">
    <location>
        <begin position="7"/>
        <end position="26"/>
    </location>
</feature>
<feature type="transmembrane region" description="Helical" evidence="1">
    <location>
        <begin position="32"/>
        <end position="51"/>
    </location>
</feature>
<keyword evidence="1" id="KW-1133">Transmembrane helix</keyword>
<sequence length="95" mass="11332">MLNWKTYRYSLLHVLIVFMLFSTSFFRKPNGGKWMLAFMVLIGIVSFSVEYMLNRKTSGQKQEARRVKCQYFIMLQIAMTIILFFCIQLVMNRSL</sequence>
<dbReference type="Proteomes" id="UP000185426">
    <property type="component" value="Chromosome"/>
</dbReference>
<proteinExistence type="predicted"/>
<evidence type="ECO:0000313" key="2">
    <source>
        <dbReference type="EMBL" id="APT46804.1"/>
    </source>
</evidence>
<reference evidence="2 3" key="1">
    <citation type="submission" date="2016-05" db="EMBL/GenBank/DDBJ databases">
        <title>Complete Genome and Methylome Analysis of Psychrotrophic Bacterial Isolates from Antarctic Lake Untersee.</title>
        <authorList>
            <person name="Fomenkov A."/>
            <person name="Akimov V.N."/>
            <person name="Vasilyeva L.V."/>
            <person name="Andersen D."/>
            <person name="Vincze T."/>
            <person name="Roberts R.J."/>
        </authorList>
    </citation>
    <scope>NUCLEOTIDE SEQUENCE [LARGE SCALE GENOMIC DNA]</scope>
    <source>
        <strain evidence="2 3">U14-5</strain>
    </source>
</reference>
<evidence type="ECO:0000256" key="1">
    <source>
        <dbReference type="SAM" id="Phobius"/>
    </source>
</evidence>
<keyword evidence="1" id="KW-0812">Transmembrane</keyword>
<dbReference type="AlphaFoldDB" id="A0A1L6ZJY7"/>
<name>A0A1L6ZJY7_BACIA</name>
<dbReference type="RefSeq" id="WP_075622811.1">
    <property type="nucleotide sequence ID" value="NZ_CP015607.1"/>
</dbReference>
<keyword evidence="1" id="KW-0472">Membrane</keyword>
<evidence type="ECO:0000313" key="3">
    <source>
        <dbReference type="Proteomes" id="UP000185426"/>
    </source>
</evidence>